<dbReference type="InterPro" id="IPR011333">
    <property type="entry name" value="SKP1/BTB/POZ_sf"/>
</dbReference>
<evidence type="ECO:0000256" key="5">
    <source>
        <dbReference type="SAM" id="MobiDB-lite"/>
    </source>
</evidence>
<dbReference type="CDD" id="cd18315">
    <property type="entry name" value="BTB_POZ_BAB-like"/>
    <property type="match status" value="1"/>
</dbReference>
<dbReference type="InterPro" id="IPR003656">
    <property type="entry name" value="Znf_BED"/>
</dbReference>
<dbReference type="Gene3D" id="3.30.710.10">
    <property type="entry name" value="Potassium Channel Kv1.1, Chain A"/>
    <property type="match status" value="1"/>
</dbReference>
<sequence>MEEQNEANFDAGSNGEDAEMYLLKWNSHQNHFANKFSELLDEDEISFTDVTLACEGQFLQAHRLVLSVCSTFFKNLFKVNSAERGPATVVLANVRYTDLENILHFIYRGQVNVRKEDLNKFLETGEQLQIDGLVGQGQSKNSFKRRFSDGGQVVSRNQGSASYMVNKSGAASRSSFHGQYKTVTTSGNSNASRLSSAVTHNNHSHDSVAKKPRISPTAPVARNSNHETGTNNSSRRASTSAHHNNASSPSSISADVACIDAETGSTENSGIKILSVATVNAGYDSQHNDVIEILDYEDDDRADNEVDELYSIVEGAEDGAFYGYQTSYQRTHTSNQQSRHTDSSFRNTLQARYPSIIDGIHFELISADEKRVAAQCKLCPGEKVIRGSGLTSSNFISHLRAFHKRELEEWREKRKTETTRRRQDCN</sequence>
<evidence type="ECO:0000256" key="4">
    <source>
        <dbReference type="ARBA" id="ARBA00023242"/>
    </source>
</evidence>
<organism evidence="7 8">
    <name type="scientific">Orchesella cincta</name>
    <name type="common">Springtail</name>
    <name type="synonym">Podura cincta</name>
    <dbReference type="NCBI Taxonomy" id="48709"/>
    <lineage>
        <taxon>Eukaryota</taxon>
        <taxon>Metazoa</taxon>
        <taxon>Ecdysozoa</taxon>
        <taxon>Arthropoda</taxon>
        <taxon>Hexapoda</taxon>
        <taxon>Collembola</taxon>
        <taxon>Entomobryomorpha</taxon>
        <taxon>Entomobryoidea</taxon>
        <taxon>Orchesellidae</taxon>
        <taxon>Orchesellinae</taxon>
        <taxon>Orchesella</taxon>
    </lineage>
</organism>
<evidence type="ECO:0000256" key="3">
    <source>
        <dbReference type="ARBA" id="ARBA00022833"/>
    </source>
</evidence>
<dbReference type="InterPro" id="IPR000210">
    <property type="entry name" value="BTB/POZ_dom"/>
</dbReference>
<dbReference type="EMBL" id="LJIJ01000257">
    <property type="protein sequence ID" value="ODM99759.1"/>
    <property type="molecule type" value="Genomic_DNA"/>
</dbReference>
<dbReference type="GO" id="GO:0008270">
    <property type="term" value="F:zinc ion binding"/>
    <property type="evidence" value="ECO:0007669"/>
    <property type="project" value="UniProtKB-KW"/>
</dbReference>
<keyword evidence="2" id="KW-0863">Zinc-finger</keyword>
<dbReference type="Pfam" id="PF02892">
    <property type="entry name" value="zf-BED"/>
    <property type="match status" value="1"/>
</dbReference>
<dbReference type="PANTHER" id="PTHR23110:SF99">
    <property type="entry name" value="BROAD-COMPLEX CORE PROTEIN ISOFORM 6"/>
    <property type="match status" value="1"/>
</dbReference>
<evidence type="ECO:0000256" key="2">
    <source>
        <dbReference type="ARBA" id="ARBA00022771"/>
    </source>
</evidence>
<dbReference type="OrthoDB" id="2311693at2759"/>
<dbReference type="SUPFAM" id="SSF54695">
    <property type="entry name" value="POZ domain"/>
    <property type="match status" value="1"/>
</dbReference>
<feature type="region of interest" description="Disordered" evidence="5">
    <location>
        <begin position="174"/>
        <end position="251"/>
    </location>
</feature>
<dbReference type="InterPro" id="IPR051095">
    <property type="entry name" value="Dros_DevTransReg"/>
</dbReference>
<feature type="compositionally biased region" description="Polar residues" evidence="5">
    <location>
        <begin position="222"/>
        <end position="236"/>
    </location>
</feature>
<proteinExistence type="predicted"/>
<evidence type="ECO:0000256" key="1">
    <source>
        <dbReference type="ARBA" id="ARBA00022723"/>
    </source>
</evidence>
<feature type="domain" description="BTB" evidence="6">
    <location>
        <begin position="48"/>
        <end position="115"/>
    </location>
</feature>
<dbReference type="Pfam" id="PF00651">
    <property type="entry name" value="BTB"/>
    <property type="match status" value="1"/>
</dbReference>
<keyword evidence="4" id="KW-0539">Nucleus</keyword>
<evidence type="ECO:0000313" key="8">
    <source>
        <dbReference type="Proteomes" id="UP000094527"/>
    </source>
</evidence>
<evidence type="ECO:0000313" key="7">
    <source>
        <dbReference type="EMBL" id="ODM99759.1"/>
    </source>
</evidence>
<protein>
    <submittedName>
        <fullName evidence="7">Protein tramtrack, alpha isoform</fullName>
    </submittedName>
</protein>
<keyword evidence="8" id="KW-1185">Reference proteome</keyword>
<dbReference type="GO" id="GO:0005634">
    <property type="term" value="C:nucleus"/>
    <property type="evidence" value="ECO:0007669"/>
    <property type="project" value="TreeGrafter"/>
</dbReference>
<dbReference type="GO" id="GO:0006357">
    <property type="term" value="P:regulation of transcription by RNA polymerase II"/>
    <property type="evidence" value="ECO:0007669"/>
    <property type="project" value="TreeGrafter"/>
</dbReference>
<keyword evidence="1" id="KW-0479">Metal-binding</keyword>
<keyword evidence="3" id="KW-0862">Zinc</keyword>
<dbReference type="PANTHER" id="PTHR23110">
    <property type="entry name" value="BTB DOMAIN TRANSCRIPTION FACTOR"/>
    <property type="match status" value="1"/>
</dbReference>
<accession>A0A1D2N3B3</accession>
<evidence type="ECO:0000259" key="6">
    <source>
        <dbReference type="PROSITE" id="PS50097"/>
    </source>
</evidence>
<dbReference type="GO" id="GO:0003677">
    <property type="term" value="F:DNA binding"/>
    <property type="evidence" value="ECO:0007669"/>
    <property type="project" value="InterPro"/>
</dbReference>
<reference evidence="7 8" key="1">
    <citation type="journal article" date="2016" name="Genome Biol. Evol.">
        <title>Gene Family Evolution Reflects Adaptation to Soil Environmental Stressors in the Genome of the Collembolan Orchesella cincta.</title>
        <authorList>
            <person name="Faddeeva-Vakhrusheva A."/>
            <person name="Derks M.F."/>
            <person name="Anvar S.Y."/>
            <person name="Agamennone V."/>
            <person name="Suring W."/>
            <person name="Smit S."/>
            <person name="van Straalen N.M."/>
            <person name="Roelofs D."/>
        </authorList>
    </citation>
    <scope>NUCLEOTIDE SEQUENCE [LARGE SCALE GENOMIC DNA]</scope>
    <source>
        <tissue evidence="7">Mixed pool</tissue>
    </source>
</reference>
<feature type="compositionally biased region" description="Low complexity" evidence="5">
    <location>
        <begin position="237"/>
        <end position="251"/>
    </location>
</feature>
<feature type="compositionally biased region" description="Polar residues" evidence="5">
    <location>
        <begin position="174"/>
        <end position="201"/>
    </location>
</feature>
<dbReference type="SMART" id="SM00225">
    <property type="entry name" value="BTB"/>
    <property type="match status" value="1"/>
</dbReference>
<dbReference type="Proteomes" id="UP000094527">
    <property type="component" value="Unassembled WGS sequence"/>
</dbReference>
<dbReference type="AlphaFoldDB" id="A0A1D2N3B3"/>
<name>A0A1D2N3B3_ORCCI</name>
<comment type="caution">
    <text evidence="7">The sequence shown here is derived from an EMBL/GenBank/DDBJ whole genome shotgun (WGS) entry which is preliminary data.</text>
</comment>
<gene>
    <name evidence="7" type="ORF">Ocin01_06928</name>
</gene>
<dbReference type="PROSITE" id="PS50097">
    <property type="entry name" value="BTB"/>
    <property type="match status" value="1"/>
</dbReference>